<dbReference type="GO" id="GO:0006260">
    <property type="term" value="P:DNA replication"/>
    <property type="evidence" value="ECO:0007669"/>
    <property type="project" value="UniProtKB-UniRule"/>
</dbReference>
<dbReference type="PANTHER" id="PTHR33969:SF2">
    <property type="entry name" value="SEGREGATION AND CONDENSATION PROTEIN A"/>
    <property type="match status" value="1"/>
</dbReference>
<dbReference type="OrthoDB" id="9811016at2"/>
<keyword evidence="4" id="KW-1185">Reference proteome</keyword>
<dbReference type="EMBL" id="JRYR02000001">
    <property type="protein sequence ID" value="OHX67591.1"/>
    <property type="molecule type" value="Genomic_DNA"/>
</dbReference>
<name>A0A1S1Z2X1_FLAPC</name>
<gene>
    <name evidence="2" type="primary">scpA</name>
    <name evidence="3" type="ORF">NH26_15155</name>
</gene>
<comment type="similarity">
    <text evidence="2">Belongs to the ScpA family.</text>
</comment>
<dbReference type="Proteomes" id="UP000179797">
    <property type="component" value="Unassembled WGS sequence"/>
</dbReference>
<dbReference type="GO" id="GO:0005737">
    <property type="term" value="C:cytoplasm"/>
    <property type="evidence" value="ECO:0007669"/>
    <property type="project" value="UniProtKB-SubCell"/>
</dbReference>
<dbReference type="PANTHER" id="PTHR33969">
    <property type="entry name" value="SEGREGATION AND CONDENSATION PROTEIN A"/>
    <property type="match status" value="1"/>
</dbReference>
<dbReference type="GO" id="GO:0007059">
    <property type="term" value="P:chromosome segregation"/>
    <property type="evidence" value="ECO:0007669"/>
    <property type="project" value="UniProtKB-UniRule"/>
</dbReference>
<evidence type="ECO:0000313" key="4">
    <source>
        <dbReference type="Proteomes" id="UP000179797"/>
    </source>
</evidence>
<dbReference type="Pfam" id="PF02616">
    <property type="entry name" value="SMC_ScpA"/>
    <property type="match status" value="1"/>
</dbReference>
<organism evidence="3 4">
    <name type="scientific">Flammeovirga pacifica</name>
    <dbReference type="NCBI Taxonomy" id="915059"/>
    <lineage>
        <taxon>Bacteria</taxon>
        <taxon>Pseudomonadati</taxon>
        <taxon>Bacteroidota</taxon>
        <taxon>Cytophagia</taxon>
        <taxon>Cytophagales</taxon>
        <taxon>Flammeovirgaceae</taxon>
        <taxon>Flammeovirga</taxon>
    </lineage>
</organism>
<keyword evidence="2" id="KW-0963">Cytoplasm</keyword>
<dbReference type="AlphaFoldDB" id="A0A1S1Z2X1"/>
<dbReference type="STRING" id="915059.NH26_15155"/>
<accession>A0A1S1Z2X1</accession>
<comment type="subcellular location">
    <subcellularLocation>
        <location evidence="2">Cytoplasm</location>
    </subcellularLocation>
    <text evidence="2">Associated with two foci at the outer edges of the nucleoid region in young cells, and at four foci within both cell halves in older cells.</text>
</comment>
<dbReference type="GO" id="GO:0051301">
    <property type="term" value="P:cell division"/>
    <property type="evidence" value="ECO:0007669"/>
    <property type="project" value="UniProtKB-KW"/>
</dbReference>
<sequence length="247" mass="29013">MSFEIKIPIFEGPFDLLLFFIQRDELDIHDIPISNITNDFMGYMNEMERLNIELASDFIVVAATLMRIKAKMLLPRVEKDEEGNDIDPRDELVKHLLEYMKYKSVLQTLEEWEIEMLNREKRGNIQQEVAEKEKEIGVEAELQNVDLFSLLKFYQSALKKLDAQENAPRHQVVKYPYSQEDRQNDIMVTLKTKQKFSFMDLIKADFNNVAIVFNFLAVLELLSQNKITIEVHEGFNNFDIKRLDEAA</sequence>
<comment type="subunit">
    <text evidence="2">Component of a cohesin-like complex composed of ScpA, ScpB and the Smc homodimer, in which ScpA and ScpB bind to the head domain of Smc. The presence of the three proteins is required for the association of the complex with DNA.</text>
</comment>
<proteinExistence type="inferred from homology"/>
<dbReference type="RefSeq" id="WP_044227420.1">
    <property type="nucleotide sequence ID" value="NZ_JRYR02000001.1"/>
</dbReference>
<evidence type="ECO:0000256" key="1">
    <source>
        <dbReference type="ARBA" id="ARBA00044777"/>
    </source>
</evidence>
<keyword evidence="2" id="KW-0131">Cell cycle</keyword>
<dbReference type="InterPro" id="IPR003768">
    <property type="entry name" value="ScpA"/>
</dbReference>
<comment type="caution">
    <text evidence="3">The sequence shown here is derived from an EMBL/GenBank/DDBJ whole genome shotgun (WGS) entry which is preliminary data.</text>
</comment>
<reference evidence="3 4" key="1">
    <citation type="journal article" date="2012" name="Int. J. Syst. Evol. Microbiol.">
        <title>Flammeovirga pacifica sp. nov., isolated from deep-sea sediment.</title>
        <authorList>
            <person name="Xu H."/>
            <person name="Fu Y."/>
            <person name="Yang N."/>
            <person name="Ding Z."/>
            <person name="Lai Q."/>
            <person name="Zeng R."/>
        </authorList>
    </citation>
    <scope>NUCLEOTIDE SEQUENCE [LARGE SCALE GENOMIC DNA]</scope>
    <source>
        <strain evidence="4">DSM 24597 / LMG 26175 / WPAGA1</strain>
    </source>
</reference>
<comment type="function">
    <text evidence="2">Participates in chromosomal partition during cell division. May act via the formation of a condensin-like complex containing Smc and ScpB that pull DNA away from mid-cell into both cell halves.</text>
</comment>
<keyword evidence="2" id="KW-0159">Chromosome partition</keyword>
<dbReference type="Gene3D" id="6.10.250.2410">
    <property type="match status" value="1"/>
</dbReference>
<evidence type="ECO:0000313" key="3">
    <source>
        <dbReference type="EMBL" id="OHX67591.1"/>
    </source>
</evidence>
<protein>
    <recommendedName>
        <fullName evidence="1 2">Segregation and condensation protein A</fullName>
    </recommendedName>
</protein>
<evidence type="ECO:0000256" key="2">
    <source>
        <dbReference type="HAMAP-Rule" id="MF_01805"/>
    </source>
</evidence>
<keyword evidence="2" id="KW-0132">Cell division</keyword>
<dbReference type="HAMAP" id="MF_01805">
    <property type="entry name" value="ScpA"/>
    <property type="match status" value="1"/>
</dbReference>